<dbReference type="InterPro" id="IPR014024">
    <property type="entry name" value="Auxin_eff_plant"/>
</dbReference>
<sequence>MVGWEDVYKVAEAMAPLYVALILGYGSVRWWHMFTPDHCGAIDRFVCYFILPLFTFEFVATVDPFAMNYRFITADAISKCIAVAAVGFWAKCSSAHGSWGLTSFCLATLSNTLVVGAPLMKAMYGRLGVDLVVQASVVQALVWFSLLLFVLEFRHSRTEDDQFFAAEKSNARVLEEGKDLEGNHNSNALEIDLKTTTTRQPLSFWSLMKVVLRKLAMNPNSYACFLGITWAFFSNRFHFKMPNIVEGSVLVMSRAGTGTAMFSMGLFTGMQEKIIACGAGLTVFGMVLRFVAGPALMVIASIAVGLRGNVLRIAIVQAAMPQSITTFIYAKQYGSQLHADVLSTAVIFGTLVSLPVLMAYYAALESLH</sequence>
<evidence type="ECO:0000256" key="2">
    <source>
        <dbReference type="ARBA" id="ARBA00009177"/>
    </source>
</evidence>
<feature type="transmembrane region" description="Helical" evidence="8">
    <location>
        <begin position="45"/>
        <end position="62"/>
    </location>
</feature>
<keyword evidence="6 8" id="KW-0472">Membrane</keyword>
<evidence type="ECO:0000256" key="1">
    <source>
        <dbReference type="ARBA" id="ARBA00004141"/>
    </source>
</evidence>
<dbReference type="GO" id="GO:0005886">
    <property type="term" value="C:plasma membrane"/>
    <property type="evidence" value="ECO:0007669"/>
    <property type="project" value="TreeGrafter"/>
</dbReference>
<keyword evidence="3 8" id="KW-0813">Transport</keyword>
<dbReference type="AlphaFoldDB" id="A0A834LDV8"/>
<accession>A0A834LDV8</accession>
<comment type="subcellular location">
    <subcellularLocation>
        <location evidence="1 8">Membrane</location>
        <topology evidence="1 8">Multi-pass membrane protein</topology>
    </subcellularLocation>
</comment>
<evidence type="ECO:0000313" key="10">
    <source>
        <dbReference type="Proteomes" id="UP000626092"/>
    </source>
</evidence>
<feature type="transmembrane region" description="Helical" evidence="8">
    <location>
        <begin position="215"/>
        <end position="233"/>
    </location>
</feature>
<feature type="transmembrane region" description="Helical" evidence="8">
    <location>
        <begin position="245"/>
        <end position="267"/>
    </location>
</feature>
<gene>
    <name evidence="9" type="ORF">RHSIM_Rhsim09G0129100</name>
</gene>
<feature type="transmembrane region" description="Helical" evidence="8">
    <location>
        <begin position="341"/>
        <end position="363"/>
    </location>
</feature>
<reference evidence="9" key="1">
    <citation type="submission" date="2019-11" db="EMBL/GenBank/DDBJ databases">
        <authorList>
            <person name="Liu Y."/>
            <person name="Hou J."/>
            <person name="Li T.-Q."/>
            <person name="Guan C.-H."/>
            <person name="Wu X."/>
            <person name="Wu H.-Z."/>
            <person name="Ling F."/>
            <person name="Zhang R."/>
            <person name="Shi X.-G."/>
            <person name="Ren J.-P."/>
            <person name="Chen E.-F."/>
            <person name="Sun J.-M."/>
        </authorList>
    </citation>
    <scope>NUCLEOTIDE SEQUENCE</scope>
    <source>
        <strain evidence="9">Adult_tree_wgs_1</strain>
        <tissue evidence="9">Leaves</tissue>
    </source>
</reference>
<evidence type="ECO:0000313" key="9">
    <source>
        <dbReference type="EMBL" id="KAF7132180.1"/>
    </source>
</evidence>
<dbReference type="GO" id="GO:0009926">
    <property type="term" value="P:auxin polar transport"/>
    <property type="evidence" value="ECO:0007669"/>
    <property type="project" value="TreeGrafter"/>
</dbReference>
<dbReference type="InterPro" id="IPR004776">
    <property type="entry name" value="Mem_transp_PIN-like"/>
</dbReference>
<evidence type="ECO:0000256" key="4">
    <source>
        <dbReference type="ARBA" id="ARBA00022692"/>
    </source>
</evidence>
<name>A0A834LDV8_RHOSS</name>
<keyword evidence="5 8" id="KW-1133">Transmembrane helix</keyword>
<feature type="transmembrane region" description="Helical" evidence="8">
    <location>
        <begin position="310"/>
        <end position="329"/>
    </location>
</feature>
<dbReference type="Proteomes" id="UP000626092">
    <property type="component" value="Unassembled WGS sequence"/>
</dbReference>
<evidence type="ECO:0000256" key="7">
    <source>
        <dbReference type="ARBA" id="ARBA00023294"/>
    </source>
</evidence>
<feature type="transmembrane region" description="Helical" evidence="8">
    <location>
        <begin position="131"/>
        <end position="151"/>
    </location>
</feature>
<evidence type="ECO:0000256" key="3">
    <source>
        <dbReference type="ARBA" id="ARBA00022448"/>
    </source>
</evidence>
<feature type="transmembrane region" description="Helical" evidence="8">
    <location>
        <begin position="274"/>
        <end position="304"/>
    </location>
</feature>
<comment type="similarity">
    <text evidence="2 8">Belongs to the auxin efflux carrier (TC 2.A.69.1) family.</text>
</comment>
<feature type="transmembrane region" description="Helical" evidence="8">
    <location>
        <begin position="68"/>
        <end position="89"/>
    </location>
</feature>
<protein>
    <recommendedName>
        <fullName evidence="8">Auxin efflux carrier component</fullName>
    </recommendedName>
</protein>
<dbReference type="PANTHER" id="PTHR31752">
    <property type="entry name" value="AUXIN EFFLUX CARRIER COMPONENT 1B-RELATED"/>
    <property type="match status" value="1"/>
</dbReference>
<proteinExistence type="inferred from homology"/>
<keyword evidence="10" id="KW-1185">Reference proteome</keyword>
<dbReference type="InterPro" id="IPR051107">
    <property type="entry name" value="Auxin_Efflux_Carrier"/>
</dbReference>
<keyword evidence="4 8" id="KW-0812">Transmembrane</keyword>
<evidence type="ECO:0000256" key="8">
    <source>
        <dbReference type="RuleBase" id="RU362108"/>
    </source>
</evidence>
<dbReference type="OrthoDB" id="2133778at2759"/>
<dbReference type="EMBL" id="WJXA01000009">
    <property type="protein sequence ID" value="KAF7132180.1"/>
    <property type="molecule type" value="Genomic_DNA"/>
</dbReference>
<feature type="transmembrane region" description="Helical" evidence="8">
    <location>
        <begin position="101"/>
        <end position="119"/>
    </location>
</feature>
<dbReference type="GO" id="GO:0009734">
    <property type="term" value="P:auxin-activated signaling pathway"/>
    <property type="evidence" value="ECO:0007669"/>
    <property type="project" value="UniProtKB-UniRule"/>
</dbReference>
<feature type="transmembrane region" description="Helical" evidence="8">
    <location>
        <begin position="15"/>
        <end position="33"/>
    </location>
</feature>
<evidence type="ECO:0000256" key="6">
    <source>
        <dbReference type="ARBA" id="ARBA00023136"/>
    </source>
</evidence>
<comment type="function">
    <text evidence="8">May act as a component of the auxin efflux carrier.</text>
</comment>
<evidence type="ECO:0000256" key="5">
    <source>
        <dbReference type="ARBA" id="ARBA00022989"/>
    </source>
</evidence>
<dbReference type="PANTHER" id="PTHR31752:SF2">
    <property type="entry name" value="AUXIN EFFLUX CARRIER COMPONENT 5"/>
    <property type="match status" value="1"/>
</dbReference>
<dbReference type="NCBIfam" id="TIGR00946">
    <property type="entry name" value="2a69"/>
    <property type="match status" value="1"/>
</dbReference>
<dbReference type="Pfam" id="PF03547">
    <property type="entry name" value="Mem_trans"/>
    <property type="match status" value="1"/>
</dbReference>
<comment type="caution">
    <text evidence="9">The sequence shown here is derived from an EMBL/GenBank/DDBJ whole genome shotgun (WGS) entry which is preliminary data.</text>
</comment>
<organism evidence="9 10">
    <name type="scientific">Rhododendron simsii</name>
    <name type="common">Sims's rhododendron</name>
    <dbReference type="NCBI Taxonomy" id="118357"/>
    <lineage>
        <taxon>Eukaryota</taxon>
        <taxon>Viridiplantae</taxon>
        <taxon>Streptophyta</taxon>
        <taxon>Embryophyta</taxon>
        <taxon>Tracheophyta</taxon>
        <taxon>Spermatophyta</taxon>
        <taxon>Magnoliopsida</taxon>
        <taxon>eudicotyledons</taxon>
        <taxon>Gunneridae</taxon>
        <taxon>Pentapetalae</taxon>
        <taxon>asterids</taxon>
        <taxon>Ericales</taxon>
        <taxon>Ericaceae</taxon>
        <taxon>Ericoideae</taxon>
        <taxon>Rhodoreae</taxon>
        <taxon>Rhododendron</taxon>
    </lineage>
</organism>
<keyword evidence="7 8" id="KW-0927">Auxin signaling pathway</keyword>
<dbReference type="GO" id="GO:0005783">
    <property type="term" value="C:endoplasmic reticulum"/>
    <property type="evidence" value="ECO:0007669"/>
    <property type="project" value="TreeGrafter"/>
</dbReference>
<dbReference type="GO" id="GO:0010329">
    <property type="term" value="F:auxin efflux transmembrane transporter activity"/>
    <property type="evidence" value="ECO:0007669"/>
    <property type="project" value="TreeGrafter"/>
</dbReference>